<evidence type="ECO:0000313" key="3">
    <source>
        <dbReference type="Proteomes" id="UP001156389"/>
    </source>
</evidence>
<name>A0ABT2JZ80_9ACTN</name>
<evidence type="ECO:0000313" key="2">
    <source>
        <dbReference type="EMBL" id="MCT2593218.1"/>
    </source>
</evidence>
<dbReference type="SUPFAM" id="SSF53335">
    <property type="entry name" value="S-adenosyl-L-methionine-dependent methyltransferases"/>
    <property type="match status" value="1"/>
</dbReference>
<comment type="caution">
    <text evidence="2">The sequence shown here is derived from an EMBL/GenBank/DDBJ whole genome shotgun (WGS) entry which is preliminary data.</text>
</comment>
<reference evidence="2 3" key="1">
    <citation type="submission" date="2021-10" db="EMBL/GenBank/DDBJ databases">
        <title>Streptomyces gossypii sp. nov., isolated from soil collected from cotton field.</title>
        <authorList>
            <person name="Ge X."/>
            <person name="Chen X."/>
            <person name="Liu W."/>
        </authorList>
    </citation>
    <scope>NUCLEOTIDE SEQUENCE [LARGE SCALE GENOMIC DNA]</scope>
    <source>
        <strain evidence="2 3">N2-109</strain>
    </source>
</reference>
<dbReference type="InterPro" id="IPR029063">
    <property type="entry name" value="SAM-dependent_MTases_sf"/>
</dbReference>
<dbReference type="EMBL" id="JAJAGO010000013">
    <property type="protein sequence ID" value="MCT2593218.1"/>
    <property type="molecule type" value="Genomic_DNA"/>
</dbReference>
<gene>
    <name evidence="2" type="ORF">LHJ74_25480</name>
</gene>
<dbReference type="Gene3D" id="3.40.50.150">
    <property type="entry name" value="Vaccinia Virus protein VP39"/>
    <property type="match status" value="1"/>
</dbReference>
<keyword evidence="2" id="KW-0489">Methyltransferase</keyword>
<dbReference type="GO" id="GO:0008168">
    <property type="term" value="F:methyltransferase activity"/>
    <property type="evidence" value="ECO:0007669"/>
    <property type="project" value="UniProtKB-KW"/>
</dbReference>
<evidence type="ECO:0000256" key="1">
    <source>
        <dbReference type="SAM" id="MobiDB-lite"/>
    </source>
</evidence>
<protein>
    <submittedName>
        <fullName evidence="2">Class I SAM-dependent methyltransferase</fullName>
    </submittedName>
</protein>
<dbReference type="Proteomes" id="UP001156389">
    <property type="component" value="Unassembled WGS sequence"/>
</dbReference>
<organism evidence="2 3">
    <name type="scientific">Streptomyces gossypii</name>
    <dbReference type="NCBI Taxonomy" id="2883101"/>
    <lineage>
        <taxon>Bacteria</taxon>
        <taxon>Bacillati</taxon>
        <taxon>Actinomycetota</taxon>
        <taxon>Actinomycetes</taxon>
        <taxon>Kitasatosporales</taxon>
        <taxon>Streptomycetaceae</taxon>
        <taxon>Streptomyces</taxon>
    </lineage>
</organism>
<keyword evidence="2" id="KW-0808">Transferase</keyword>
<proteinExistence type="predicted"/>
<dbReference type="GO" id="GO:0032259">
    <property type="term" value="P:methylation"/>
    <property type="evidence" value="ECO:0007669"/>
    <property type="project" value="UniProtKB-KW"/>
</dbReference>
<feature type="compositionally biased region" description="Basic and acidic residues" evidence="1">
    <location>
        <begin position="276"/>
        <end position="289"/>
    </location>
</feature>
<keyword evidence="3" id="KW-1185">Reference proteome</keyword>
<feature type="region of interest" description="Disordered" evidence="1">
    <location>
        <begin position="276"/>
        <end position="301"/>
    </location>
</feature>
<sequence length="301" mass="33691">MRFDATGKVSLDHIYTRPDPRAYFSVLRTLDYGVPQQAKPYFAKLIQEYRETRQVAAPKVLDIGCSYGVNAALLKYDVTMDELYARYGDAGADDGADDGADADPLAREALLARDRELARLRRPAHRTRFTGLDPSGAALSYALEAGFLDDAVHADLEQHDPTPRQRTQLAGTDLVISTGCLGYVTERTLLRVVRAQDGNRPWMAHFVLRMFPFHTVERALAGFGYRTVRVEEVFKQRRFASGAEQRLVLDTMSAAGVDARGLETEGWLYAQLHLSRPSEEPDSPAHRGDTTPPHEVNRERN</sequence>
<dbReference type="RefSeq" id="WP_260220586.1">
    <property type="nucleotide sequence ID" value="NZ_JAJAGO010000013.1"/>
</dbReference>
<accession>A0ABT2JZ80</accession>